<sequence>MLVVFVHGWSVSNTDTYGGLPEALARLGVDDPQLRVNQLFLGKYISFADEVKVDDIARGMQFAVNTEILPLLQANEKFACITHSTGGPVVRCWLELYFKDRLAQCPMQHLIMLAPANHGSSLAQLGKSRVSRLKSLTLGIEPGIGVLDWLELGSDQSWQLNQSWLHYQCVAQQLFVFVLTGQSIDRALYDHLNSYTGEPGTDGVVRVAAANLNYAMLRLVQQQDRFELQRTAQAETYAFGILPGLAHAGDAIGIMSSVKADDGSHPTLYWVRQCLQVQDAAGYRQLSKDLAQLTKTTQKQEHVTMASSGFLFDRKFITSRYSMLVFRMSDDRGNPIHDYDIKFTAGPDFNENHLPSSFCVDRQLNQQNPGKLTYYVDFDVLKNWLKKPELADCFGFKIQARPSSGFAYYQVAEYQGSFKQLSQDLAANQTLMIEIVLKRVVHQGIFQLSSELQPEDFGGQQVGNPLPDI</sequence>
<dbReference type="Proteomes" id="UP000283077">
    <property type="component" value="Unassembled WGS sequence"/>
</dbReference>
<dbReference type="SUPFAM" id="SSF53474">
    <property type="entry name" value="alpha/beta-Hydrolases"/>
    <property type="match status" value="1"/>
</dbReference>
<dbReference type="RefSeq" id="WP_127700054.1">
    <property type="nucleotide sequence ID" value="NZ_SACS01000016.1"/>
</dbReference>
<evidence type="ECO:0000313" key="2">
    <source>
        <dbReference type="Proteomes" id="UP000283077"/>
    </source>
</evidence>
<dbReference type="InterPro" id="IPR029058">
    <property type="entry name" value="AB_hydrolase_fold"/>
</dbReference>
<comment type="caution">
    <text evidence="1">The sequence shown here is derived from an EMBL/GenBank/DDBJ whole genome shotgun (WGS) entry which is preliminary data.</text>
</comment>
<reference evidence="1 2" key="1">
    <citation type="submission" date="2019-01" db="EMBL/GenBank/DDBJ databases">
        <authorList>
            <person name="Chen W.-M."/>
        </authorList>
    </citation>
    <scope>NUCLEOTIDE SEQUENCE [LARGE SCALE GENOMIC DNA]</scope>
    <source>
        <strain evidence="1 2">KYPC3</strain>
    </source>
</reference>
<gene>
    <name evidence="1" type="ORF">EOE67_14485</name>
</gene>
<evidence type="ECO:0000313" key="1">
    <source>
        <dbReference type="EMBL" id="RVU35380.1"/>
    </source>
</evidence>
<proteinExistence type="predicted"/>
<protein>
    <submittedName>
        <fullName evidence="1">Phospholipase</fullName>
    </submittedName>
</protein>
<dbReference type="EMBL" id="SACS01000016">
    <property type="protein sequence ID" value="RVU35380.1"/>
    <property type="molecule type" value="Genomic_DNA"/>
</dbReference>
<dbReference type="OrthoDB" id="489469at2"/>
<organism evidence="1 2">
    <name type="scientific">Rheinheimera riviphila</name>
    <dbReference type="NCBI Taxonomy" id="1834037"/>
    <lineage>
        <taxon>Bacteria</taxon>
        <taxon>Pseudomonadati</taxon>
        <taxon>Pseudomonadota</taxon>
        <taxon>Gammaproteobacteria</taxon>
        <taxon>Chromatiales</taxon>
        <taxon>Chromatiaceae</taxon>
        <taxon>Rheinheimera</taxon>
    </lineage>
</organism>
<dbReference type="Gene3D" id="3.40.50.1820">
    <property type="entry name" value="alpha/beta hydrolase"/>
    <property type="match status" value="1"/>
</dbReference>
<dbReference type="AlphaFoldDB" id="A0A437QLP8"/>
<name>A0A437QLP8_9GAMM</name>
<accession>A0A437QLP8</accession>
<keyword evidence="2" id="KW-1185">Reference proteome</keyword>